<evidence type="ECO:0000313" key="3">
    <source>
        <dbReference type="EMBL" id="QDE40028.1"/>
    </source>
</evidence>
<name>A0A4Y5Z717_9GAMM</name>
<reference evidence="3 4" key="1">
    <citation type="submission" date="2019-06" db="EMBL/GenBank/DDBJ databases">
        <title>A complete genome sequence for Luteibacter pinisoli MAH-14.</title>
        <authorList>
            <person name="Baltrus D.A."/>
        </authorList>
    </citation>
    <scope>NUCLEOTIDE SEQUENCE [LARGE SCALE GENOMIC DNA]</scope>
    <source>
        <strain evidence="3 4">MAH-14</strain>
    </source>
</reference>
<keyword evidence="1" id="KW-0521">NADP</keyword>
<feature type="domain" description="NAD(P)-binding" evidence="2">
    <location>
        <begin position="7"/>
        <end position="171"/>
    </location>
</feature>
<dbReference type="InterPro" id="IPR036291">
    <property type="entry name" value="NAD(P)-bd_dom_sf"/>
</dbReference>
<keyword evidence="4" id="KW-1185">Reference proteome</keyword>
<dbReference type="SUPFAM" id="SSF51735">
    <property type="entry name" value="NAD(P)-binding Rossmann-fold domains"/>
    <property type="match status" value="1"/>
</dbReference>
<dbReference type="InterPro" id="IPR016040">
    <property type="entry name" value="NAD(P)-bd_dom"/>
</dbReference>
<dbReference type="RefSeq" id="WP_139983340.1">
    <property type="nucleotide sequence ID" value="NZ_CP041046.1"/>
</dbReference>
<dbReference type="PANTHER" id="PTHR42748:SF3">
    <property type="entry name" value="BLL4366 PROTEIN"/>
    <property type="match status" value="1"/>
</dbReference>
<dbReference type="AlphaFoldDB" id="A0A4Y5Z717"/>
<protein>
    <submittedName>
        <fullName evidence="3">SDR family oxidoreductase</fullName>
    </submittedName>
</protein>
<dbReference type="Gene3D" id="3.40.50.720">
    <property type="entry name" value="NAD(P)-binding Rossmann-like Domain"/>
    <property type="match status" value="1"/>
</dbReference>
<evidence type="ECO:0000256" key="1">
    <source>
        <dbReference type="ARBA" id="ARBA00022857"/>
    </source>
</evidence>
<dbReference type="PANTHER" id="PTHR42748">
    <property type="entry name" value="NITROGEN METABOLITE REPRESSION PROTEIN NMRA FAMILY MEMBER"/>
    <property type="match status" value="1"/>
</dbReference>
<dbReference type="KEGG" id="lpy:FIV34_12780"/>
<dbReference type="OrthoDB" id="9771302at2"/>
<proteinExistence type="predicted"/>
<dbReference type="Proteomes" id="UP000316093">
    <property type="component" value="Chromosome"/>
</dbReference>
<sequence>MKILVIGGTGLIGSKVVSRLRSHGHDVVAASPSSGVNTLTGEGLDAAMVGVNTVVDVANSPSFAADDVMHFFTTAGRNLAEAERKAGVWHHVALSIVGCDRPPGNAYFAAKVAQEALIRDSSIPYTIVRATQFLEFTGGIASEAGASLTLSTGGIQPIAAEEVADAVAEAAMADPLNGCREIAGPEAFPMDELVRRYLRAIGDTREVKGDPAAPYFGAPIAWESLLPGPGAHLGTITLDAWLRDHAPGLRAKG</sequence>
<dbReference type="InterPro" id="IPR051164">
    <property type="entry name" value="NmrA-like_oxidored"/>
</dbReference>
<dbReference type="Pfam" id="PF13460">
    <property type="entry name" value="NAD_binding_10"/>
    <property type="match status" value="1"/>
</dbReference>
<evidence type="ECO:0000259" key="2">
    <source>
        <dbReference type="Pfam" id="PF13460"/>
    </source>
</evidence>
<accession>A0A4Y5Z717</accession>
<gene>
    <name evidence="3" type="ORF">FIV34_12780</name>
</gene>
<organism evidence="3 4">
    <name type="scientific">Luteibacter pinisoli</name>
    <dbReference type="NCBI Taxonomy" id="2589080"/>
    <lineage>
        <taxon>Bacteria</taxon>
        <taxon>Pseudomonadati</taxon>
        <taxon>Pseudomonadota</taxon>
        <taxon>Gammaproteobacteria</taxon>
        <taxon>Lysobacterales</taxon>
        <taxon>Rhodanobacteraceae</taxon>
        <taxon>Luteibacter</taxon>
    </lineage>
</organism>
<dbReference type="EMBL" id="CP041046">
    <property type="protein sequence ID" value="QDE40028.1"/>
    <property type="molecule type" value="Genomic_DNA"/>
</dbReference>
<evidence type="ECO:0000313" key="4">
    <source>
        <dbReference type="Proteomes" id="UP000316093"/>
    </source>
</evidence>